<reference evidence="2 3" key="1">
    <citation type="submission" date="2016-09" db="EMBL/GenBank/DDBJ databases">
        <title>Streptomyces rubrolavendulae MJM4426 Genome sequencing and assembly.</title>
        <authorList>
            <person name="Kim J.-G."/>
        </authorList>
    </citation>
    <scope>NUCLEOTIDE SEQUENCE [LARGE SCALE GENOMIC DNA]</scope>
    <source>
        <strain evidence="2 3">MJM4426</strain>
    </source>
</reference>
<feature type="region of interest" description="Disordered" evidence="1">
    <location>
        <begin position="1"/>
        <end position="55"/>
    </location>
</feature>
<gene>
    <name evidence="2" type="primary">yefM</name>
    <name evidence="2" type="ORF">A4G23_03404</name>
</gene>
<dbReference type="Gene3D" id="6.10.250.330">
    <property type="match status" value="1"/>
</dbReference>
<feature type="compositionally biased region" description="Gly residues" evidence="1">
    <location>
        <begin position="20"/>
        <end position="36"/>
    </location>
</feature>
<dbReference type="Proteomes" id="UP000095349">
    <property type="component" value="Chromosome"/>
</dbReference>
<evidence type="ECO:0000313" key="2">
    <source>
        <dbReference type="EMBL" id="AOT60529.1"/>
    </source>
</evidence>
<dbReference type="AlphaFoldDB" id="A0A1D8G514"/>
<dbReference type="STRING" id="285473.A4G23_03404"/>
<dbReference type="GeneID" id="33064475"/>
<organism evidence="2 3">
    <name type="scientific">Streptomyces rubrolavendulae</name>
    <dbReference type="NCBI Taxonomy" id="285473"/>
    <lineage>
        <taxon>Bacteria</taxon>
        <taxon>Bacillati</taxon>
        <taxon>Actinomycetota</taxon>
        <taxon>Actinomycetes</taxon>
        <taxon>Kitasatosporales</taxon>
        <taxon>Streptomycetaceae</taxon>
        <taxon>Streptomyces</taxon>
    </lineage>
</organism>
<evidence type="ECO:0000313" key="3">
    <source>
        <dbReference type="Proteomes" id="UP000095349"/>
    </source>
</evidence>
<feature type="compositionally biased region" description="Gly residues" evidence="1">
    <location>
        <begin position="1"/>
        <end position="12"/>
    </location>
</feature>
<accession>A0A1D8G514</accession>
<protein>
    <submittedName>
        <fullName evidence="2">Antitoxin YefM</fullName>
    </submittedName>
</protein>
<evidence type="ECO:0000256" key="1">
    <source>
        <dbReference type="SAM" id="MobiDB-lite"/>
    </source>
</evidence>
<sequence length="98" mass="9533">MPIGAGGDGEGNGDVPPPVRGGGAVPPVGRGAGGPEPGCPVYPQDDAGRHARDGFQSGEETAHLLRSPANARALLESIAELDAGRGLVGEPADTGDGG</sequence>
<keyword evidence="3" id="KW-1185">Reference proteome</keyword>
<dbReference type="OrthoDB" id="9802003at2"/>
<proteinExistence type="predicted"/>
<dbReference type="RefSeq" id="WP_069977649.1">
    <property type="nucleotide sequence ID" value="NZ_CP017316.1"/>
</dbReference>
<name>A0A1D8G514_9ACTN</name>
<dbReference type="KEGG" id="srn:A4G23_03404"/>
<dbReference type="EMBL" id="CP017316">
    <property type="protein sequence ID" value="AOT60529.1"/>
    <property type="molecule type" value="Genomic_DNA"/>
</dbReference>